<evidence type="ECO:0000313" key="3">
    <source>
        <dbReference type="EMBL" id="KAA9007581.1"/>
    </source>
</evidence>
<sequence length="189" mass="20567">MALKLIVAVAIAFLYVLLDRGLAPFLGKRSPATIYVWAAGLLLLTFAVRGNYVFRLPEGTGSVIGLFSAVLAVNLLIARYSGYRPAGALNRFNFAVVYPVFEEIAFRGLILPLLAEAAFLAKTVRIPGIGELNGAILLTAFLFAVSHLQYYRLNRQSIVFMAFAFSEAAVFYSQGNGGNREHGKNAQDT</sequence>
<keyword evidence="3" id="KW-0378">Hydrolase</keyword>
<comment type="caution">
    <text evidence="3">The sequence shown here is derived from an EMBL/GenBank/DDBJ whole genome shotgun (WGS) entry which is preliminary data.</text>
</comment>
<feature type="transmembrane region" description="Helical" evidence="1">
    <location>
        <begin position="100"/>
        <end position="120"/>
    </location>
</feature>
<dbReference type="GO" id="GO:0004175">
    <property type="term" value="F:endopeptidase activity"/>
    <property type="evidence" value="ECO:0007669"/>
    <property type="project" value="UniProtKB-ARBA"/>
</dbReference>
<dbReference type="RefSeq" id="WP_150456871.1">
    <property type="nucleotide sequence ID" value="NZ_VYKK01000004.1"/>
</dbReference>
<feature type="domain" description="CAAX prenyl protease 2/Lysostaphin resistance protein A-like" evidence="2">
    <location>
        <begin position="92"/>
        <end position="165"/>
    </location>
</feature>
<dbReference type="Pfam" id="PF02517">
    <property type="entry name" value="Rce1-like"/>
    <property type="match status" value="1"/>
</dbReference>
<feature type="transmembrane region" description="Helical" evidence="1">
    <location>
        <begin position="61"/>
        <end position="80"/>
    </location>
</feature>
<dbReference type="Proteomes" id="UP000367750">
    <property type="component" value="Unassembled WGS sequence"/>
</dbReference>
<dbReference type="EMBL" id="VYKK01000004">
    <property type="protein sequence ID" value="KAA9007581.1"/>
    <property type="molecule type" value="Genomic_DNA"/>
</dbReference>
<keyword evidence="3" id="KW-0645">Protease</keyword>
<organism evidence="3 4">
    <name type="scientific">Paenibacillus spiritus</name>
    <dbReference type="NCBI Taxonomy" id="2496557"/>
    <lineage>
        <taxon>Bacteria</taxon>
        <taxon>Bacillati</taxon>
        <taxon>Bacillota</taxon>
        <taxon>Bacilli</taxon>
        <taxon>Bacillales</taxon>
        <taxon>Paenibacillaceae</taxon>
        <taxon>Paenibacillus</taxon>
    </lineage>
</organism>
<keyword evidence="1" id="KW-0472">Membrane</keyword>
<dbReference type="AlphaFoldDB" id="A0A5J5GHC5"/>
<feature type="transmembrane region" description="Helical" evidence="1">
    <location>
        <begin position="34"/>
        <end position="54"/>
    </location>
</feature>
<dbReference type="GO" id="GO:0008237">
    <property type="term" value="F:metallopeptidase activity"/>
    <property type="evidence" value="ECO:0007669"/>
    <property type="project" value="UniProtKB-KW"/>
</dbReference>
<protein>
    <submittedName>
        <fullName evidence="3">CPBP family intramembrane metalloprotease</fullName>
    </submittedName>
</protein>
<feature type="transmembrane region" description="Helical" evidence="1">
    <location>
        <begin position="132"/>
        <end position="151"/>
    </location>
</feature>
<keyword evidence="3" id="KW-0482">Metalloprotease</keyword>
<keyword evidence="4" id="KW-1185">Reference proteome</keyword>
<accession>A0A5J5GHC5</accession>
<evidence type="ECO:0000313" key="4">
    <source>
        <dbReference type="Proteomes" id="UP000367750"/>
    </source>
</evidence>
<dbReference type="GO" id="GO:0006508">
    <property type="term" value="P:proteolysis"/>
    <property type="evidence" value="ECO:0007669"/>
    <property type="project" value="UniProtKB-KW"/>
</dbReference>
<dbReference type="InterPro" id="IPR003675">
    <property type="entry name" value="Rce1/LyrA-like_dom"/>
</dbReference>
<proteinExistence type="predicted"/>
<name>A0A5J5GHC5_9BACL</name>
<keyword evidence="1" id="KW-0812">Transmembrane</keyword>
<evidence type="ECO:0000259" key="2">
    <source>
        <dbReference type="Pfam" id="PF02517"/>
    </source>
</evidence>
<dbReference type="GO" id="GO:0080120">
    <property type="term" value="P:CAAX-box protein maturation"/>
    <property type="evidence" value="ECO:0007669"/>
    <property type="project" value="UniProtKB-ARBA"/>
</dbReference>
<dbReference type="OrthoDB" id="4177129at2"/>
<evidence type="ECO:0000256" key="1">
    <source>
        <dbReference type="SAM" id="Phobius"/>
    </source>
</evidence>
<gene>
    <name evidence="3" type="ORF">F4V43_03590</name>
</gene>
<keyword evidence="1" id="KW-1133">Transmembrane helix</keyword>
<reference evidence="3 4" key="1">
    <citation type="submission" date="2019-09" db="EMBL/GenBank/DDBJ databases">
        <title>Bacillus ochoae sp. nov., Paenibacillus whitsoniae sp. nov., Paenibacillus spiritus sp. nov. Isolated from the Mars Exploration Rover during spacecraft assembly.</title>
        <authorList>
            <person name="Seuylemezian A."/>
            <person name="Vaishampayan P."/>
        </authorList>
    </citation>
    <scope>NUCLEOTIDE SEQUENCE [LARGE SCALE GENOMIC DNA]</scope>
    <source>
        <strain evidence="3 4">MER_111</strain>
    </source>
</reference>